<dbReference type="InterPro" id="IPR056140">
    <property type="entry name" value="DUF7723"/>
</dbReference>
<evidence type="ECO:0000259" key="1">
    <source>
        <dbReference type="Pfam" id="PF24848"/>
    </source>
</evidence>
<reference evidence="2" key="2">
    <citation type="submission" date="2021-09" db="EMBL/GenBank/DDBJ databases">
        <authorList>
            <person name="Gilroy R."/>
        </authorList>
    </citation>
    <scope>NUCLEOTIDE SEQUENCE</scope>
    <source>
        <strain evidence="2">ChiHjej13B12-9602</strain>
    </source>
</reference>
<dbReference type="EMBL" id="DYUZ01000029">
    <property type="protein sequence ID" value="HJG37796.1"/>
    <property type="molecule type" value="Genomic_DNA"/>
</dbReference>
<dbReference type="RefSeq" id="WP_273190796.1">
    <property type="nucleotide sequence ID" value="NZ_DYUZ01000029.1"/>
</dbReference>
<organism evidence="2 3">
    <name type="scientific">Enorma phocaeensis</name>
    <dbReference type="NCBI Taxonomy" id="1871019"/>
    <lineage>
        <taxon>Bacteria</taxon>
        <taxon>Bacillati</taxon>
        <taxon>Actinomycetota</taxon>
        <taxon>Coriobacteriia</taxon>
        <taxon>Coriobacteriales</taxon>
        <taxon>Coriobacteriaceae</taxon>
        <taxon>Enorma</taxon>
    </lineage>
</organism>
<comment type="caution">
    <text evidence="2">The sequence shown here is derived from an EMBL/GenBank/DDBJ whole genome shotgun (WGS) entry which is preliminary data.</text>
</comment>
<reference evidence="2" key="1">
    <citation type="journal article" date="2021" name="PeerJ">
        <title>Extensive microbial diversity within the chicken gut microbiome revealed by metagenomics and culture.</title>
        <authorList>
            <person name="Gilroy R."/>
            <person name="Ravi A."/>
            <person name="Getino M."/>
            <person name="Pursley I."/>
            <person name="Horton D.L."/>
            <person name="Alikhan N.F."/>
            <person name="Baker D."/>
            <person name="Gharbi K."/>
            <person name="Hall N."/>
            <person name="Watson M."/>
            <person name="Adriaenssens E.M."/>
            <person name="Foster-Nyarko E."/>
            <person name="Jarju S."/>
            <person name="Secka A."/>
            <person name="Antonio M."/>
            <person name="Oren A."/>
            <person name="Chaudhuri R.R."/>
            <person name="La Ragione R."/>
            <person name="Hildebrand F."/>
            <person name="Pallen M.J."/>
        </authorList>
    </citation>
    <scope>NUCLEOTIDE SEQUENCE</scope>
    <source>
        <strain evidence="2">ChiHjej13B12-9602</strain>
    </source>
</reference>
<feature type="domain" description="DUF7723" evidence="1">
    <location>
        <begin position="4"/>
        <end position="73"/>
    </location>
</feature>
<dbReference type="Pfam" id="PF24848">
    <property type="entry name" value="DUF7723"/>
    <property type="match status" value="1"/>
</dbReference>
<dbReference type="AlphaFoldDB" id="A0A921IWH4"/>
<name>A0A921IWH4_9ACTN</name>
<protein>
    <recommendedName>
        <fullName evidence="1">DUF7723 domain-containing protein</fullName>
    </recommendedName>
</protein>
<accession>A0A921IWH4</accession>
<sequence>MSEAELKAVADAADIIVNGYAFSVSEGCIRVLNLGSPSRAAVLSSTGEVLETSMDDIELSIVNDYFRRNRDFLAA</sequence>
<gene>
    <name evidence="2" type="ORF">K8V70_08070</name>
</gene>
<proteinExistence type="predicted"/>
<evidence type="ECO:0000313" key="2">
    <source>
        <dbReference type="EMBL" id="HJG37796.1"/>
    </source>
</evidence>
<dbReference type="Proteomes" id="UP000753256">
    <property type="component" value="Unassembled WGS sequence"/>
</dbReference>
<evidence type="ECO:0000313" key="3">
    <source>
        <dbReference type="Proteomes" id="UP000753256"/>
    </source>
</evidence>